<dbReference type="InterPro" id="IPR042252">
    <property type="entry name" value="MtfA_N"/>
</dbReference>
<dbReference type="Pfam" id="PF06167">
    <property type="entry name" value="Peptidase_M90"/>
    <property type="match status" value="1"/>
</dbReference>
<dbReference type="PANTHER" id="PTHR30164:SF2">
    <property type="entry name" value="PROTEIN MTFA"/>
    <property type="match status" value="1"/>
</dbReference>
<dbReference type="Gene3D" id="1.10.472.150">
    <property type="entry name" value="Glucose-regulated metallo-peptidase M90, N-terminal domain"/>
    <property type="match status" value="1"/>
</dbReference>
<dbReference type="Proteomes" id="UP001595974">
    <property type="component" value="Unassembled WGS sequence"/>
</dbReference>
<dbReference type="InterPro" id="IPR024079">
    <property type="entry name" value="MetalloPept_cat_dom_sf"/>
</dbReference>
<sequence>MFHKLRQWLGLGRPPAAVPDALWRRVESSLPFLAFLGDAERTRLRELARGFLAGKEFHGAQGLHLTDEMLLAIALQACLPILHKGLDAYRSWVGVIVYPGDFVIPRHEMDDDGVVHEYDDEVLGEAWEGGPVVLSWLPGPALPDGVNVVIHEFAHKLDMENGGADGFPRLPAQMSRAAWAQAFSSAYEDFCEDVDAGRETVLDPYAAESPGEFFAVASESFFETPGLLERIYPAVYAQLAAFYGTDPAAGERRLAARASPPAHAPRGR</sequence>
<comment type="caution">
    <text evidence="1">The sequence shown here is derived from an EMBL/GenBank/DDBJ whole genome shotgun (WGS) entry which is preliminary data.</text>
</comment>
<protein>
    <submittedName>
        <fullName evidence="1">Zinc-dependent peptidase</fullName>
    </submittedName>
</protein>
<organism evidence="1 2">
    <name type="scientific">Thauera sinica</name>
    <dbReference type="NCBI Taxonomy" id="2665146"/>
    <lineage>
        <taxon>Bacteria</taxon>
        <taxon>Pseudomonadati</taxon>
        <taxon>Pseudomonadota</taxon>
        <taxon>Betaproteobacteria</taxon>
        <taxon>Rhodocyclales</taxon>
        <taxon>Zoogloeaceae</taxon>
        <taxon>Thauera</taxon>
    </lineage>
</organism>
<dbReference type="EMBL" id="JBHSOG010000094">
    <property type="protein sequence ID" value="MFC5771527.1"/>
    <property type="molecule type" value="Genomic_DNA"/>
</dbReference>
<dbReference type="PANTHER" id="PTHR30164">
    <property type="entry name" value="MTFA PEPTIDASE"/>
    <property type="match status" value="1"/>
</dbReference>
<evidence type="ECO:0000313" key="1">
    <source>
        <dbReference type="EMBL" id="MFC5771527.1"/>
    </source>
</evidence>
<dbReference type="Gene3D" id="3.40.390.10">
    <property type="entry name" value="Collagenase (Catalytic Domain)"/>
    <property type="match status" value="1"/>
</dbReference>
<dbReference type="SUPFAM" id="SSF55486">
    <property type="entry name" value="Metalloproteases ('zincins'), catalytic domain"/>
    <property type="match status" value="1"/>
</dbReference>
<dbReference type="InterPro" id="IPR010384">
    <property type="entry name" value="MtfA_fam"/>
</dbReference>
<name>A0ABW1AW53_9RHOO</name>
<evidence type="ECO:0000313" key="2">
    <source>
        <dbReference type="Proteomes" id="UP001595974"/>
    </source>
</evidence>
<gene>
    <name evidence="1" type="ORF">ACFPTN_19295</name>
</gene>
<dbReference type="CDD" id="cd20169">
    <property type="entry name" value="Peptidase_M90_mtfA"/>
    <property type="match status" value="1"/>
</dbReference>
<proteinExistence type="predicted"/>
<reference evidence="2" key="1">
    <citation type="journal article" date="2019" name="Int. J. Syst. Evol. Microbiol.">
        <title>The Global Catalogue of Microorganisms (GCM) 10K type strain sequencing project: providing services to taxonomists for standard genome sequencing and annotation.</title>
        <authorList>
            <consortium name="The Broad Institute Genomics Platform"/>
            <consortium name="The Broad Institute Genome Sequencing Center for Infectious Disease"/>
            <person name="Wu L."/>
            <person name="Ma J."/>
        </authorList>
    </citation>
    <scope>NUCLEOTIDE SEQUENCE [LARGE SCALE GENOMIC DNA]</scope>
    <source>
        <strain evidence="2">SHR3</strain>
    </source>
</reference>
<keyword evidence="2" id="KW-1185">Reference proteome</keyword>
<accession>A0ABW1AW53</accession>
<dbReference type="RefSeq" id="WP_096447806.1">
    <property type="nucleotide sequence ID" value="NZ_JBHSOG010000094.1"/>
</dbReference>